<keyword evidence="2" id="KW-0732">Signal</keyword>
<dbReference type="EMBL" id="VNHS01000006">
    <property type="protein sequence ID" value="TYP73896.1"/>
    <property type="molecule type" value="Genomic_DNA"/>
</dbReference>
<dbReference type="Proteomes" id="UP000323257">
    <property type="component" value="Unassembled WGS sequence"/>
</dbReference>
<dbReference type="Pfam" id="PF10646">
    <property type="entry name" value="Germane"/>
    <property type="match status" value="2"/>
</dbReference>
<keyword evidence="5" id="KW-1185">Reference proteome</keyword>
<feature type="domain" description="GerMN" evidence="3">
    <location>
        <begin position="112"/>
        <end position="204"/>
    </location>
</feature>
<dbReference type="PROSITE" id="PS51257">
    <property type="entry name" value="PROKAR_LIPOPROTEIN"/>
    <property type="match status" value="1"/>
</dbReference>
<comment type="caution">
    <text evidence="4">The sequence shown here is derived from an EMBL/GenBank/DDBJ whole genome shotgun (WGS) entry which is preliminary data.</text>
</comment>
<feature type="compositionally biased region" description="Low complexity" evidence="1">
    <location>
        <begin position="44"/>
        <end position="63"/>
    </location>
</feature>
<evidence type="ECO:0000259" key="3">
    <source>
        <dbReference type="SMART" id="SM00909"/>
    </source>
</evidence>
<dbReference type="SMART" id="SM00909">
    <property type="entry name" value="Germane"/>
    <property type="match status" value="2"/>
</dbReference>
<organism evidence="4 5">
    <name type="scientific">Paenibacillus methanolicus</name>
    <dbReference type="NCBI Taxonomy" id="582686"/>
    <lineage>
        <taxon>Bacteria</taxon>
        <taxon>Bacillati</taxon>
        <taxon>Bacillota</taxon>
        <taxon>Bacilli</taxon>
        <taxon>Bacillales</taxon>
        <taxon>Paenibacillaceae</taxon>
        <taxon>Paenibacillus</taxon>
    </lineage>
</organism>
<evidence type="ECO:0000313" key="5">
    <source>
        <dbReference type="Proteomes" id="UP000323257"/>
    </source>
</evidence>
<evidence type="ECO:0000256" key="2">
    <source>
        <dbReference type="SAM" id="SignalP"/>
    </source>
</evidence>
<feature type="domain" description="GerMN" evidence="3">
    <location>
        <begin position="265"/>
        <end position="351"/>
    </location>
</feature>
<name>A0A5S5C682_9BACL</name>
<dbReference type="OrthoDB" id="1715058at2"/>
<feature type="compositionally biased region" description="Polar residues" evidence="1">
    <location>
        <begin position="32"/>
        <end position="43"/>
    </location>
</feature>
<gene>
    <name evidence="4" type="ORF">BCM02_106175</name>
</gene>
<feature type="region of interest" description="Disordered" evidence="1">
    <location>
        <begin position="32"/>
        <end position="77"/>
    </location>
</feature>
<reference evidence="4 5" key="1">
    <citation type="submission" date="2019-07" db="EMBL/GenBank/DDBJ databases">
        <title>Genomic Encyclopedia of Type Strains, Phase III (KMG-III): the genomes of soil and plant-associated and newly described type strains.</title>
        <authorList>
            <person name="Whitman W."/>
        </authorList>
    </citation>
    <scope>NUCLEOTIDE SEQUENCE [LARGE SCALE GENOMIC DNA]</scope>
    <source>
        <strain evidence="4 5">BL24</strain>
    </source>
</reference>
<evidence type="ECO:0000313" key="4">
    <source>
        <dbReference type="EMBL" id="TYP73896.1"/>
    </source>
</evidence>
<proteinExistence type="predicted"/>
<feature type="chain" id="PRO_5038619766" evidence="2">
    <location>
        <begin position="25"/>
        <end position="371"/>
    </location>
</feature>
<sequence>MTHYRVLRKAALAGVLALPILTTGCGLFSEQASQQIDPPQNAEQTSSTGATNATGGAAPTAQNETTAGQSADAGGEAVAEGQTQMTVYLRDQNRLLAPVTVLATLGAEESAGQRALELMVQGGPNESELPGGFEAVLPAGTSVNKLEIIADQKKAIVDFSKAFGNYAAADERRIVEAVTWTLTSLPGIEKVELSMDGAKLGEMPVDGLPLDEALTRAVGINLETAEGVDYSQSTPVTLYFSAMTPNDESYYVPVTRLINRTDNKAKAAIQELIAGPSDLKSLTPVATPDIQVTDVKKEKDFVTIDLKDEAYQEGQAMPAQMLKAVVLALAENTGYAKVKITVNGSASVIDNENNSYSEPVDKPVYVNAIKS</sequence>
<dbReference type="InterPro" id="IPR019606">
    <property type="entry name" value="GerMN"/>
</dbReference>
<evidence type="ECO:0000256" key="1">
    <source>
        <dbReference type="SAM" id="MobiDB-lite"/>
    </source>
</evidence>
<accession>A0A5S5C682</accession>
<dbReference type="AlphaFoldDB" id="A0A5S5C682"/>
<dbReference type="RefSeq" id="WP_148930326.1">
    <property type="nucleotide sequence ID" value="NZ_VNHS01000006.1"/>
</dbReference>
<feature type="signal peptide" evidence="2">
    <location>
        <begin position="1"/>
        <end position="24"/>
    </location>
</feature>
<protein>
    <submittedName>
        <fullName evidence="4">Germination protein M</fullName>
    </submittedName>
</protein>